<dbReference type="EMBL" id="BK015347">
    <property type="protein sequence ID" value="DAE02587.1"/>
    <property type="molecule type" value="Genomic_DNA"/>
</dbReference>
<sequence length="229" mass="26262">MLVKQLLKRGVVLEDIIIPQLMTEYISGYQKEVSKMNNAIEKIAMFVIGAATGSFVTWRIIKSKYELVENGEITVYPAEEKYAEEPEETVEENLETEDNDGEPAFSAEEKKEGEKVIKDLKYRTYSNGGSKKKRKKSVNDDDEMFPYVIPPEAVGDTGYDLVNLTLYSNGFLVDDLDDEVIEDAELLIGNYAIDRIGEYEPDIIHVRNDELQREYEICRVDEEYEATEE</sequence>
<evidence type="ECO:0000313" key="2">
    <source>
        <dbReference type="EMBL" id="DAE02587.1"/>
    </source>
</evidence>
<name>A0A8S5P841_9CAUD</name>
<evidence type="ECO:0000256" key="1">
    <source>
        <dbReference type="SAM" id="MobiDB-lite"/>
    </source>
</evidence>
<organism evidence="2">
    <name type="scientific">Siphoviridae sp. ctmYS12</name>
    <dbReference type="NCBI Taxonomy" id="2825652"/>
    <lineage>
        <taxon>Viruses</taxon>
        <taxon>Duplodnaviria</taxon>
        <taxon>Heunggongvirae</taxon>
        <taxon>Uroviricota</taxon>
        <taxon>Caudoviricetes</taxon>
    </lineage>
</organism>
<proteinExistence type="predicted"/>
<accession>A0A8S5P841</accession>
<feature type="compositionally biased region" description="Acidic residues" evidence="1">
    <location>
        <begin position="85"/>
        <end position="101"/>
    </location>
</feature>
<reference evidence="2" key="1">
    <citation type="journal article" date="2021" name="Proc. Natl. Acad. Sci. U.S.A.">
        <title>A Catalog of Tens of Thousands of Viruses from Human Metagenomes Reveals Hidden Associations with Chronic Diseases.</title>
        <authorList>
            <person name="Tisza M.J."/>
            <person name="Buck C.B."/>
        </authorList>
    </citation>
    <scope>NUCLEOTIDE SEQUENCE</scope>
    <source>
        <strain evidence="2">CtmYS12</strain>
    </source>
</reference>
<protein>
    <submittedName>
        <fullName evidence="2">Uncharacterized protein</fullName>
    </submittedName>
</protein>
<feature type="region of interest" description="Disordered" evidence="1">
    <location>
        <begin position="81"/>
        <end position="112"/>
    </location>
</feature>